<dbReference type="InterPro" id="IPR017972">
    <property type="entry name" value="Cyt_P450_CS"/>
</dbReference>
<dbReference type="PANTHER" id="PTHR46206">
    <property type="entry name" value="CYTOCHROME P450"/>
    <property type="match status" value="1"/>
</dbReference>
<name>A0A286U723_9AGAM</name>
<keyword evidence="4 7" id="KW-0560">Oxidoreductase</keyword>
<dbReference type="GO" id="GO:0005506">
    <property type="term" value="F:iron ion binding"/>
    <property type="evidence" value="ECO:0007669"/>
    <property type="project" value="InterPro"/>
</dbReference>
<comment type="caution">
    <text evidence="8">The sequence shown here is derived from an EMBL/GenBank/DDBJ whole genome shotgun (WGS) entry which is preliminary data.</text>
</comment>
<reference evidence="8 9" key="1">
    <citation type="journal article" date="2017" name="Mol. Ecol.">
        <title>Comparative and population genomic landscape of Phellinus noxius: A hypervariable fungus causing root rot in trees.</title>
        <authorList>
            <person name="Chung C.L."/>
            <person name="Lee T.J."/>
            <person name="Akiba M."/>
            <person name="Lee H.H."/>
            <person name="Kuo T.H."/>
            <person name="Liu D."/>
            <person name="Ke H.M."/>
            <person name="Yokoi T."/>
            <person name="Roa M.B."/>
            <person name="Lu M.J."/>
            <person name="Chang Y.Y."/>
            <person name="Ann P.J."/>
            <person name="Tsai J.N."/>
            <person name="Chen C.Y."/>
            <person name="Tzean S.S."/>
            <person name="Ota Y."/>
            <person name="Hattori T."/>
            <person name="Sahashi N."/>
            <person name="Liou R.F."/>
            <person name="Kikuchi T."/>
            <person name="Tsai I.J."/>
        </authorList>
    </citation>
    <scope>NUCLEOTIDE SEQUENCE [LARGE SCALE GENOMIC DNA]</scope>
    <source>
        <strain evidence="8 9">FFPRI411160</strain>
    </source>
</reference>
<comment type="similarity">
    <text evidence="2 7">Belongs to the cytochrome P450 family.</text>
</comment>
<keyword evidence="7" id="KW-0503">Monooxygenase</keyword>
<dbReference type="OrthoDB" id="3366823at2759"/>
<dbReference type="STRING" id="2282107.A0A286U723"/>
<sequence length="524" mass="60559">MDANSTALAGSLFTSLPISLLDVIHNFFEFDFIYDYQTTFFASGSLLALSLVYYHNSKKSINVPAIGPDHWLLSYWGAREYTRNSRKMLQEGYRKYKERTFKVPQYDRWLVVINSPKLIDEIRRAPDDVLSITEGQDEQFATKYTFGMPLTGDHRIVPVIRSQLTQNIGNLFSQYFEEITEGCDEFIGNKFDEWVSINSKNMVAKVVFRAGNRIFVGLPFCRNDEFMDINIEHASNLLKVHYIVESFPLFLRDIIAYFTTDLPATSRKAYKILGPMIEERLRHVEEADGEWSDKPNDLLQWFIDITEPKERNVMKHIYDILVLNFASIHTSSNTLSSALLYLAARPENIGPLREEVESVLDKEGWSKSSMQKMRKVDSFLRETLRCRGVEPLSMIRRVVTDYKMSDGTFLPRGTLLAVNQAAAHRNDETYDRPDEFLPFRFADKRESSREESTRNQMVATGSEFIAFGHGRHSCPGRFFAANELKAMLAYIVLNYDVKLPEDKQVSDPLEANQESPILFRRRRP</sequence>
<dbReference type="InterPro" id="IPR036396">
    <property type="entry name" value="Cyt_P450_sf"/>
</dbReference>
<evidence type="ECO:0000256" key="6">
    <source>
        <dbReference type="PIRSR" id="PIRSR602401-1"/>
    </source>
</evidence>
<evidence type="ECO:0000313" key="9">
    <source>
        <dbReference type="Proteomes" id="UP000217199"/>
    </source>
</evidence>
<dbReference type="GO" id="GO:0016705">
    <property type="term" value="F:oxidoreductase activity, acting on paired donors, with incorporation or reduction of molecular oxygen"/>
    <property type="evidence" value="ECO:0007669"/>
    <property type="project" value="InterPro"/>
</dbReference>
<evidence type="ECO:0000256" key="3">
    <source>
        <dbReference type="ARBA" id="ARBA00022723"/>
    </source>
</evidence>
<evidence type="ECO:0000256" key="4">
    <source>
        <dbReference type="ARBA" id="ARBA00023002"/>
    </source>
</evidence>
<evidence type="ECO:0000313" key="8">
    <source>
        <dbReference type="EMBL" id="PAV15329.1"/>
    </source>
</evidence>
<dbReference type="Proteomes" id="UP000217199">
    <property type="component" value="Unassembled WGS sequence"/>
</dbReference>
<protein>
    <submittedName>
        <fullName evidence="8">Cytochrome P450</fullName>
    </submittedName>
</protein>
<dbReference type="InterPro" id="IPR001128">
    <property type="entry name" value="Cyt_P450"/>
</dbReference>
<keyword evidence="9" id="KW-1185">Reference proteome</keyword>
<evidence type="ECO:0000256" key="1">
    <source>
        <dbReference type="ARBA" id="ARBA00001971"/>
    </source>
</evidence>
<dbReference type="Pfam" id="PF00067">
    <property type="entry name" value="p450"/>
    <property type="match status" value="1"/>
</dbReference>
<comment type="cofactor">
    <cofactor evidence="1 6">
        <name>heme</name>
        <dbReference type="ChEBI" id="CHEBI:30413"/>
    </cofactor>
</comment>
<dbReference type="PROSITE" id="PS00086">
    <property type="entry name" value="CYTOCHROME_P450"/>
    <property type="match status" value="1"/>
</dbReference>
<proteinExistence type="inferred from homology"/>
<dbReference type="PRINTS" id="PR00385">
    <property type="entry name" value="P450"/>
</dbReference>
<keyword evidence="6 7" id="KW-0349">Heme</keyword>
<organism evidence="8 9">
    <name type="scientific">Pyrrhoderma noxium</name>
    <dbReference type="NCBI Taxonomy" id="2282107"/>
    <lineage>
        <taxon>Eukaryota</taxon>
        <taxon>Fungi</taxon>
        <taxon>Dikarya</taxon>
        <taxon>Basidiomycota</taxon>
        <taxon>Agaricomycotina</taxon>
        <taxon>Agaricomycetes</taxon>
        <taxon>Hymenochaetales</taxon>
        <taxon>Hymenochaetaceae</taxon>
        <taxon>Pyrrhoderma</taxon>
    </lineage>
</organism>
<keyword evidence="3 6" id="KW-0479">Metal-binding</keyword>
<dbReference type="EMBL" id="NBII01000010">
    <property type="protein sequence ID" value="PAV15329.1"/>
    <property type="molecule type" value="Genomic_DNA"/>
</dbReference>
<accession>A0A286U723</accession>
<keyword evidence="5 6" id="KW-0408">Iron</keyword>
<dbReference type="SUPFAM" id="SSF48264">
    <property type="entry name" value="Cytochrome P450"/>
    <property type="match status" value="1"/>
</dbReference>
<dbReference type="GO" id="GO:0020037">
    <property type="term" value="F:heme binding"/>
    <property type="evidence" value="ECO:0007669"/>
    <property type="project" value="InterPro"/>
</dbReference>
<dbReference type="GO" id="GO:0004497">
    <property type="term" value="F:monooxygenase activity"/>
    <property type="evidence" value="ECO:0007669"/>
    <property type="project" value="UniProtKB-KW"/>
</dbReference>
<evidence type="ECO:0000256" key="2">
    <source>
        <dbReference type="ARBA" id="ARBA00010617"/>
    </source>
</evidence>
<gene>
    <name evidence="8" type="ORF">PNOK_0909100</name>
</gene>
<dbReference type="CDD" id="cd11041">
    <property type="entry name" value="CYP503A1-like"/>
    <property type="match status" value="1"/>
</dbReference>
<dbReference type="Gene3D" id="1.10.630.10">
    <property type="entry name" value="Cytochrome P450"/>
    <property type="match status" value="1"/>
</dbReference>
<feature type="binding site" description="axial binding residue" evidence="6">
    <location>
        <position position="474"/>
    </location>
    <ligand>
        <name>heme</name>
        <dbReference type="ChEBI" id="CHEBI:30413"/>
    </ligand>
    <ligandPart>
        <name>Fe</name>
        <dbReference type="ChEBI" id="CHEBI:18248"/>
    </ligandPart>
</feature>
<evidence type="ECO:0000256" key="5">
    <source>
        <dbReference type="ARBA" id="ARBA00023004"/>
    </source>
</evidence>
<dbReference type="PRINTS" id="PR00463">
    <property type="entry name" value="EP450I"/>
</dbReference>
<dbReference type="InterPro" id="IPR002401">
    <property type="entry name" value="Cyt_P450_E_grp-I"/>
</dbReference>
<dbReference type="InParanoid" id="A0A286U723"/>
<evidence type="ECO:0000256" key="7">
    <source>
        <dbReference type="RuleBase" id="RU000461"/>
    </source>
</evidence>
<dbReference type="AlphaFoldDB" id="A0A286U723"/>